<dbReference type="EnsemblProtists" id="EOD29372">
    <property type="protein sequence ID" value="EOD29372"/>
    <property type="gene ID" value="EMIHUDRAFT_99782"/>
</dbReference>
<accession>A0A0D3K0T7</accession>
<protein>
    <submittedName>
        <fullName evidence="1">Uncharacterized protein</fullName>
    </submittedName>
</protein>
<dbReference type="RefSeq" id="XP_005781801.1">
    <property type="nucleotide sequence ID" value="XM_005781744.1"/>
</dbReference>
<dbReference type="HOGENOM" id="CLU_077823_0_0_1"/>
<evidence type="ECO:0000313" key="2">
    <source>
        <dbReference type="Proteomes" id="UP000013827"/>
    </source>
</evidence>
<dbReference type="STRING" id="2903.R1D2W5"/>
<reference evidence="2" key="1">
    <citation type="journal article" date="2013" name="Nature">
        <title>Pan genome of the phytoplankton Emiliania underpins its global distribution.</title>
        <authorList>
            <person name="Read B.A."/>
            <person name="Kegel J."/>
            <person name="Klute M.J."/>
            <person name="Kuo A."/>
            <person name="Lefebvre S.C."/>
            <person name="Maumus F."/>
            <person name="Mayer C."/>
            <person name="Miller J."/>
            <person name="Monier A."/>
            <person name="Salamov A."/>
            <person name="Young J."/>
            <person name="Aguilar M."/>
            <person name="Claverie J.M."/>
            <person name="Frickenhaus S."/>
            <person name="Gonzalez K."/>
            <person name="Herman E.K."/>
            <person name="Lin Y.C."/>
            <person name="Napier J."/>
            <person name="Ogata H."/>
            <person name="Sarno A.F."/>
            <person name="Shmutz J."/>
            <person name="Schroeder D."/>
            <person name="de Vargas C."/>
            <person name="Verret F."/>
            <person name="von Dassow P."/>
            <person name="Valentin K."/>
            <person name="Van de Peer Y."/>
            <person name="Wheeler G."/>
            <person name="Dacks J.B."/>
            <person name="Delwiche C.F."/>
            <person name="Dyhrman S.T."/>
            <person name="Glockner G."/>
            <person name="John U."/>
            <person name="Richards T."/>
            <person name="Worden A.Z."/>
            <person name="Zhang X."/>
            <person name="Grigoriev I.V."/>
            <person name="Allen A.E."/>
            <person name="Bidle K."/>
            <person name="Borodovsky M."/>
            <person name="Bowler C."/>
            <person name="Brownlee C."/>
            <person name="Cock J.M."/>
            <person name="Elias M."/>
            <person name="Gladyshev V.N."/>
            <person name="Groth M."/>
            <person name="Guda C."/>
            <person name="Hadaegh A."/>
            <person name="Iglesias-Rodriguez M.D."/>
            <person name="Jenkins J."/>
            <person name="Jones B.M."/>
            <person name="Lawson T."/>
            <person name="Leese F."/>
            <person name="Lindquist E."/>
            <person name="Lobanov A."/>
            <person name="Lomsadze A."/>
            <person name="Malik S.B."/>
            <person name="Marsh M.E."/>
            <person name="Mackinder L."/>
            <person name="Mock T."/>
            <person name="Mueller-Roeber B."/>
            <person name="Pagarete A."/>
            <person name="Parker M."/>
            <person name="Probert I."/>
            <person name="Quesneville H."/>
            <person name="Raines C."/>
            <person name="Rensing S.A."/>
            <person name="Riano-Pachon D.M."/>
            <person name="Richier S."/>
            <person name="Rokitta S."/>
            <person name="Shiraiwa Y."/>
            <person name="Soanes D.M."/>
            <person name="van der Giezen M."/>
            <person name="Wahlund T.M."/>
            <person name="Williams B."/>
            <person name="Wilson W."/>
            <person name="Wolfe G."/>
            <person name="Wurch L.L."/>
        </authorList>
    </citation>
    <scope>NUCLEOTIDE SEQUENCE</scope>
</reference>
<dbReference type="Proteomes" id="UP000013827">
    <property type="component" value="Unassembled WGS sequence"/>
</dbReference>
<dbReference type="GeneID" id="19046721"/>
<evidence type="ECO:0000313" key="1">
    <source>
        <dbReference type="EnsemblProtists" id="EOD29372"/>
    </source>
</evidence>
<sequence length="302" mass="32214">MFLRPCPAILVVQALVFSSSRNPTLTLTGSSAAALCRAYAVAEPAPSCRVLGFRGWLLNGRAIRGDKAVDALLLSSAAFAGLSPALRSHIAKESGRLSANRTADAHCEAASRAADAADEAASRMAAADVVHGGICDRVPLVGPDDPTRVHFDVAHDAEGCFVTDQGKNNCYDYATDILTNTFAQPGRGSGVCRKTARPCVPNTCDDVRKAAESDGLVWHGNALPDALPAAGHYVSLHIWPQSNFHWLRMDADKFWSHKPGGSPVRNVDNSGRLINDPARADVSPWSNHCGYMLARPSNLTLY</sequence>
<proteinExistence type="predicted"/>
<name>A0A0D3K0T7_EMIH1</name>
<dbReference type="PaxDb" id="2903-EOD29372"/>
<reference evidence="1" key="2">
    <citation type="submission" date="2024-10" db="UniProtKB">
        <authorList>
            <consortium name="EnsemblProtists"/>
        </authorList>
    </citation>
    <scope>IDENTIFICATION</scope>
</reference>
<dbReference type="eggNOG" id="ENOG502SNBS">
    <property type="taxonomic scope" value="Eukaryota"/>
</dbReference>
<organism evidence="1 2">
    <name type="scientific">Emiliania huxleyi (strain CCMP1516)</name>
    <dbReference type="NCBI Taxonomy" id="280463"/>
    <lineage>
        <taxon>Eukaryota</taxon>
        <taxon>Haptista</taxon>
        <taxon>Haptophyta</taxon>
        <taxon>Prymnesiophyceae</taxon>
        <taxon>Isochrysidales</taxon>
        <taxon>Noelaerhabdaceae</taxon>
        <taxon>Emiliania</taxon>
    </lineage>
</organism>
<keyword evidence="2" id="KW-1185">Reference proteome</keyword>
<dbReference type="KEGG" id="ehx:EMIHUDRAFT_99782"/>
<dbReference type="AlphaFoldDB" id="A0A0D3K0T7"/>